<keyword evidence="14 17" id="KW-0089">Bile pigment</keyword>
<keyword evidence="12 17" id="KW-0793">Thylakoid</keyword>
<evidence type="ECO:0000256" key="6">
    <source>
        <dbReference type="ARBA" id="ARBA00022531"/>
    </source>
</evidence>
<feature type="binding site" evidence="15">
    <location>
        <position position="72"/>
    </location>
    <ligand>
        <name>(2R,3E)-phycocyanobilin</name>
        <dbReference type="ChEBI" id="CHEBI:85275"/>
        <label>2</label>
    </ligand>
</feature>
<evidence type="ECO:0000256" key="3">
    <source>
        <dbReference type="ARBA" id="ARBA00022448"/>
    </source>
</evidence>
<name>A0A060A8H2_9RHOD</name>
<evidence type="ECO:0000256" key="5">
    <source>
        <dbReference type="ARBA" id="ARBA00022528"/>
    </source>
</evidence>
<evidence type="ECO:0000256" key="1">
    <source>
        <dbReference type="ARBA" id="ARBA00004185"/>
    </source>
</evidence>
<dbReference type="GO" id="GO:0015979">
    <property type="term" value="P:photosynthesis"/>
    <property type="evidence" value="ECO:0007669"/>
    <property type="project" value="UniProtKB-KW"/>
</dbReference>
<dbReference type="AlphaFoldDB" id="A0A060A8H2"/>
<evidence type="ECO:0000256" key="7">
    <source>
        <dbReference type="ARBA" id="ARBA00022549"/>
    </source>
</evidence>
<dbReference type="PANTHER" id="PTHR34011:SF3">
    <property type="entry name" value="ALLOPHYCOCYANIN BETA CHAIN"/>
    <property type="match status" value="1"/>
</dbReference>
<dbReference type="CDD" id="cd12126">
    <property type="entry name" value="APC_beta"/>
    <property type="match status" value="1"/>
</dbReference>
<keyword evidence="10 17" id="KW-0249">Electron transport</keyword>
<protein>
    <submittedName>
        <fullName evidence="18">Allophycocyanin beta 18 subunit</fullName>
    </submittedName>
</protein>
<keyword evidence="7" id="KW-0042">Antenna complex</keyword>
<evidence type="ECO:0000256" key="10">
    <source>
        <dbReference type="ARBA" id="ARBA00022982"/>
    </source>
</evidence>
<evidence type="ECO:0000256" key="9">
    <source>
        <dbReference type="ARBA" id="ARBA00022738"/>
    </source>
</evidence>
<evidence type="ECO:0000256" key="16">
    <source>
        <dbReference type="PIRSR" id="PIRSR000081-2"/>
    </source>
</evidence>
<dbReference type="PANTHER" id="PTHR34011">
    <property type="entry name" value="PHYCOBILISOME 32.1 KDA LINKER POLYPEPTIDE, PHYCOCYANIN-ASSOCIATED, ROD 2-RELATED"/>
    <property type="match status" value="1"/>
</dbReference>
<feature type="modified residue" description="N4-methylasparagine" evidence="16">
    <location>
        <position position="72"/>
    </location>
</feature>
<comment type="subcellular location">
    <subcellularLocation>
        <location evidence="1 17">Plastid</location>
        <location evidence="1 17">Chloroplast thylakoid membrane</location>
        <topology evidence="1 17">Peripheral membrane protein</topology>
        <orientation evidence="1 17">Stromal side</orientation>
    </subcellularLocation>
</comment>
<keyword evidence="3 17" id="KW-0813">Transport</keyword>
<keyword evidence="5 17" id="KW-0150">Chloroplast</keyword>
<evidence type="ECO:0000313" key="18">
    <source>
        <dbReference type="EMBL" id="AIA61115.1"/>
    </source>
</evidence>
<dbReference type="InterPro" id="IPR012128">
    <property type="entry name" value="Phycobilisome_asu/bsu"/>
</dbReference>
<evidence type="ECO:0000256" key="15">
    <source>
        <dbReference type="PIRSR" id="PIRSR000081-1"/>
    </source>
</evidence>
<evidence type="ECO:0000256" key="12">
    <source>
        <dbReference type="ARBA" id="ARBA00023078"/>
    </source>
</evidence>
<dbReference type="GO" id="GO:0030089">
    <property type="term" value="C:phycobilisome"/>
    <property type="evidence" value="ECO:0007669"/>
    <property type="project" value="UniProtKB-KW"/>
</dbReference>
<evidence type="ECO:0000256" key="17">
    <source>
        <dbReference type="RuleBase" id="RU004438"/>
    </source>
</evidence>
<geneLocation type="chloroplast" evidence="18"/>
<evidence type="ECO:0000256" key="4">
    <source>
        <dbReference type="ARBA" id="ARBA00022481"/>
    </source>
</evidence>
<reference evidence="18" key="1">
    <citation type="submission" date="2014-03" db="EMBL/GenBank/DDBJ databases">
        <title>Metagenomic reconstruction of the complete chloroplast and mitochondrial genomes of a novel unicellular red alga from the Cyanidiaceae family.</title>
        <authorList>
            <person name="Servin-Garciduenas L.E."/>
            <person name="Martinez-Romero E."/>
        </authorList>
    </citation>
    <scope>NUCLEOTIDE SEQUENCE</scope>
    <source>
        <strain evidence="18">MX-AZ01</strain>
    </source>
</reference>
<evidence type="ECO:0000256" key="14">
    <source>
        <dbReference type="ARBA" id="ARBA00023307"/>
    </source>
</evidence>
<comment type="similarity">
    <text evidence="2 17">Belongs to the phycobiliprotein family.</text>
</comment>
<evidence type="ECO:0000256" key="13">
    <source>
        <dbReference type="ARBA" id="ARBA00023136"/>
    </source>
</evidence>
<dbReference type="Pfam" id="PF00502">
    <property type="entry name" value="Phycobilisome"/>
    <property type="match status" value="1"/>
</dbReference>
<accession>A0A060A8H2</accession>
<dbReference type="GO" id="GO:0009535">
    <property type="term" value="C:chloroplast thylakoid membrane"/>
    <property type="evidence" value="ECO:0007669"/>
    <property type="project" value="UniProtKB-SubCell"/>
</dbReference>
<keyword evidence="8 17" id="KW-0934">Plastid</keyword>
<dbReference type="Gene3D" id="1.10.490.20">
    <property type="entry name" value="Phycocyanins"/>
    <property type="match status" value="1"/>
</dbReference>
<keyword evidence="4" id="KW-0488">Methylation</keyword>
<dbReference type="InterPro" id="IPR009050">
    <property type="entry name" value="Globin-like_sf"/>
</dbReference>
<evidence type="ECO:0000256" key="2">
    <source>
        <dbReference type="ARBA" id="ARBA00008182"/>
    </source>
</evidence>
<gene>
    <name evidence="18" type="primary">apcF</name>
</gene>
<keyword evidence="9 17" id="KW-0605">Phycobilisome</keyword>
<organism evidence="18">
    <name type="scientific">Cyanidiaceae sp. MX-AZ01</name>
    <dbReference type="NCBI Taxonomy" id="1503164"/>
    <lineage>
        <taxon>Eukaryota</taxon>
        <taxon>Rhodophyta</taxon>
        <taxon>Bangiophyceae</taxon>
        <taxon>Cyanidiales</taxon>
        <taxon>Cyanidiaceae</taxon>
    </lineage>
</organism>
<feature type="binding site" description="covalent" evidence="15">
    <location>
        <position position="82"/>
    </location>
    <ligand>
        <name>(2R,3E)-phycocyanobilin</name>
        <dbReference type="ChEBI" id="CHEBI:85275"/>
        <label>2</label>
    </ligand>
</feature>
<keyword evidence="13 17" id="KW-0472">Membrane</keyword>
<dbReference type="PIRSF" id="PIRSF000081">
    <property type="entry name" value="Phycocyanin"/>
    <property type="match status" value="1"/>
</dbReference>
<keyword evidence="6 17" id="KW-0602">Photosynthesis</keyword>
<keyword evidence="11 17" id="KW-0157">Chromophore</keyword>
<evidence type="ECO:0000256" key="11">
    <source>
        <dbReference type="ARBA" id="ARBA00022991"/>
    </source>
</evidence>
<dbReference type="InterPro" id="IPR006245">
    <property type="entry name" value="Allophycocyanin_b"/>
</dbReference>
<proteinExistence type="inferred from homology"/>
<dbReference type="InterPro" id="IPR038719">
    <property type="entry name" value="Phycobilisome_asu/bsu_sf"/>
</dbReference>
<dbReference type="EMBL" id="KJ569775">
    <property type="protein sequence ID" value="AIA61115.1"/>
    <property type="molecule type" value="Genomic_DNA"/>
</dbReference>
<sequence length="158" mass="17643">MQDQITSLIRRYDLAGKYLDANAMAKVASYFESAMERLQVVQILQQDAVDILKEASSQLFSEQPELLRPSGNAYTTRRYAACLRDLEYYLRYAIYAILAADMSILDERVLAGLVDTYNSLGVPIAPTIKGITLLKEAAKKRIAAACIDEAFDHICKAL</sequence>
<feature type="binding site" evidence="15">
    <location>
        <position position="77"/>
    </location>
    <ligand>
        <name>(2R,3E)-phycocyanobilin</name>
        <dbReference type="ChEBI" id="CHEBI:85275"/>
        <label>2</label>
    </ligand>
</feature>
<evidence type="ECO:0000256" key="8">
    <source>
        <dbReference type="ARBA" id="ARBA00022640"/>
    </source>
</evidence>
<dbReference type="SUPFAM" id="SSF46458">
    <property type="entry name" value="Globin-like"/>
    <property type="match status" value="1"/>
</dbReference>